<reference evidence="2 3" key="1">
    <citation type="submission" date="2014-11" db="EMBL/GenBank/DDBJ databases">
        <authorList>
            <person name="Zhu J."/>
            <person name="Qi W."/>
            <person name="Song R."/>
        </authorList>
    </citation>
    <scope>NUCLEOTIDE SEQUENCE [LARGE SCALE GENOMIC DNA]</scope>
</reference>
<name>A0A0G4FBK2_VITBC</name>
<dbReference type="EMBL" id="CDMY01000404">
    <property type="protein sequence ID" value="CEM10250.1"/>
    <property type="molecule type" value="Genomic_DNA"/>
</dbReference>
<gene>
    <name evidence="2" type="ORF">Vbra_14932</name>
</gene>
<dbReference type="Proteomes" id="UP000041254">
    <property type="component" value="Unassembled WGS sequence"/>
</dbReference>
<evidence type="ECO:0000313" key="3">
    <source>
        <dbReference type="Proteomes" id="UP000041254"/>
    </source>
</evidence>
<keyword evidence="3" id="KW-1185">Reference proteome</keyword>
<organism evidence="2 3">
    <name type="scientific">Vitrella brassicaformis (strain CCMP3155)</name>
    <dbReference type="NCBI Taxonomy" id="1169540"/>
    <lineage>
        <taxon>Eukaryota</taxon>
        <taxon>Sar</taxon>
        <taxon>Alveolata</taxon>
        <taxon>Colpodellida</taxon>
        <taxon>Vitrellaceae</taxon>
        <taxon>Vitrella</taxon>
    </lineage>
</organism>
<proteinExistence type="predicted"/>
<dbReference type="AlphaFoldDB" id="A0A0G4FBK2"/>
<evidence type="ECO:0000256" key="1">
    <source>
        <dbReference type="SAM" id="MobiDB-lite"/>
    </source>
</evidence>
<evidence type="ECO:0000313" key="2">
    <source>
        <dbReference type="EMBL" id="CEM10250.1"/>
    </source>
</evidence>
<dbReference type="VEuPathDB" id="CryptoDB:Vbra_14932"/>
<accession>A0A0G4FBK2</accession>
<protein>
    <submittedName>
        <fullName evidence="2">Uncharacterized protein</fullName>
    </submittedName>
</protein>
<dbReference type="InParanoid" id="A0A0G4FBK2"/>
<feature type="region of interest" description="Disordered" evidence="1">
    <location>
        <begin position="1"/>
        <end position="24"/>
    </location>
</feature>
<dbReference type="PhylomeDB" id="A0A0G4FBK2"/>
<sequence length="377" mass="43351">MQHNHQQADQQQADQQQEQPDQNQEQHPFVYIFVGRRTFYLLSLNDILRLRKICRWLRELFRALQLRQRLSHSLCTQAGLRRTASGQQLLTFDEQQMGVSDLLAALCVTEEGGWREMSEAVELAGQCGRCQLPVRLTATDLHRYPNKTAYLADPRVLAHLKMVGPHIDFGNGVTFQLFHHGNTLRAIKDQEGFELTIDPPLPPNHPYQQHRQQHDPPVRNRITFVLALGWHMSLSRPRDYSSVSSYVKSIVIDHFRGTHQINFTRRTIDRNVDNNRLDTIVIQSPHTPVEGCTTTASYRCTDGFRRRRLILTDAGHPFVAWIYIMEASFHNFVHAWVCTTEPAVSGVGDAFKDRFPQTTRLARVVLGAIISAILFDR</sequence>